<name>A0ABX6MC75_9BURK</name>
<accession>A0ABX6MC75</accession>
<sequence>MEHEFTLVFSTARCVEGVDEIVEILGQAGPTDATVGLGKRGHVALMFSREAASLGAAAQDAIAEIKRVLPMAKLVELRQGDVR</sequence>
<reference evidence="1 2" key="1">
    <citation type="submission" date="2020-04" db="EMBL/GenBank/DDBJ databases">
        <title>Genome sequencing of novel species.</title>
        <authorList>
            <person name="Heo J."/>
            <person name="Kim S.-J."/>
            <person name="Kim J.-S."/>
            <person name="Hong S.-B."/>
            <person name="Kwon S.-W."/>
        </authorList>
    </citation>
    <scope>NUCLEOTIDE SEQUENCE [LARGE SCALE GENOMIC DNA]</scope>
    <source>
        <strain evidence="1 2">AF9R3</strain>
    </source>
</reference>
<dbReference type="EMBL" id="CP051684">
    <property type="protein sequence ID" value="QJD91680.1"/>
    <property type="molecule type" value="Genomic_DNA"/>
</dbReference>
<keyword evidence="2" id="KW-1185">Reference proteome</keyword>
<gene>
    <name evidence="1" type="ORF">HH213_17255</name>
</gene>
<evidence type="ECO:0008006" key="3">
    <source>
        <dbReference type="Google" id="ProtNLM"/>
    </source>
</evidence>
<organism evidence="1 2">
    <name type="scientific">Duganella dendranthematis</name>
    <dbReference type="NCBI Taxonomy" id="2728021"/>
    <lineage>
        <taxon>Bacteria</taxon>
        <taxon>Pseudomonadati</taxon>
        <taxon>Pseudomonadota</taxon>
        <taxon>Betaproteobacteria</taxon>
        <taxon>Burkholderiales</taxon>
        <taxon>Oxalobacteraceae</taxon>
        <taxon>Telluria group</taxon>
        <taxon>Duganella</taxon>
    </lineage>
</organism>
<dbReference type="Proteomes" id="UP000503117">
    <property type="component" value="Chromosome"/>
</dbReference>
<evidence type="ECO:0000313" key="2">
    <source>
        <dbReference type="Proteomes" id="UP000503117"/>
    </source>
</evidence>
<proteinExistence type="predicted"/>
<dbReference type="RefSeq" id="WP_169113032.1">
    <property type="nucleotide sequence ID" value="NZ_CP051684.1"/>
</dbReference>
<evidence type="ECO:0000313" key="1">
    <source>
        <dbReference type="EMBL" id="QJD91680.1"/>
    </source>
</evidence>
<protein>
    <recommendedName>
        <fullName evidence="3">Transcriptional regulator</fullName>
    </recommendedName>
</protein>